<dbReference type="GO" id="GO:0004769">
    <property type="term" value="F:steroid Delta-isomerase activity"/>
    <property type="evidence" value="ECO:0007669"/>
    <property type="project" value="UniProtKB-EC"/>
</dbReference>
<dbReference type="AlphaFoldDB" id="A0A7W4W3I5"/>
<evidence type="ECO:0000259" key="1">
    <source>
        <dbReference type="Pfam" id="PF12680"/>
    </source>
</evidence>
<dbReference type="InterPro" id="IPR037401">
    <property type="entry name" value="SnoaL-like"/>
</dbReference>
<evidence type="ECO:0000313" key="3">
    <source>
        <dbReference type="Proteomes" id="UP000537130"/>
    </source>
</evidence>
<dbReference type="Proteomes" id="UP000537130">
    <property type="component" value="Unassembled WGS sequence"/>
</dbReference>
<gene>
    <name evidence="2" type="ORF">FHR99_000465</name>
</gene>
<comment type="caution">
    <text evidence="2">The sequence shown here is derived from an EMBL/GenBank/DDBJ whole genome shotgun (WGS) entry which is preliminary data.</text>
</comment>
<accession>A0A7W4W3I5</accession>
<evidence type="ECO:0000313" key="2">
    <source>
        <dbReference type="EMBL" id="MBB3046229.1"/>
    </source>
</evidence>
<dbReference type="SUPFAM" id="SSF54427">
    <property type="entry name" value="NTF2-like"/>
    <property type="match status" value="1"/>
</dbReference>
<dbReference type="EC" id="5.3.3.1" evidence="2"/>
<sequence>MENTDKIAAVHRYVEAFASGDMNIIRDLYAEDATVEDPVGSDIHKGMEAIVKFYEPSLGKIKLNLSGDPRCAGDEVAFPFQVDASGMTIDVIDVFKFNADGKVCSMRAFWGPENMKS</sequence>
<name>A0A7W4W3I5_9GAMM</name>
<dbReference type="RefSeq" id="WP_183408924.1">
    <property type="nucleotide sequence ID" value="NZ_JACHWY010000001.1"/>
</dbReference>
<dbReference type="Pfam" id="PF12680">
    <property type="entry name" value="SnoaL_2"/>
    <property type="match status" value="1"/>
</dbReference>
<reference evidence="2 3" key="1">
    <citation type="submission" date="2020-08" db="EMBL/GenBank/DDBJ databases">
        <title>Genomic Encyclopedia of Type Strains, Phase III (KMG-III): the genomes of soil and plant-associated and newly described type strains.</title>
        <authorList>
            <person name="Whitman W."/>
        </authorList>
    </citation>
    <scope>NUCLEOTIDE SEQUENCE [LARGE SCALE GENOMIC DNA]</scope>
    <source>
        <strain evidence="2 3">CECT 8654</strain>
    </source>
</reference>
<proteinExistence type="predicted"/>
<dbReference type="Gene3D" id="3.10.450.50">
    <property type="match status" value="1"/>
</dbReference>
<feature type="domain" description="SnoaL-like" evidence="1">
    <location>
        <begin position="10"/>
        <end position="105"/>
    </location>
</feature>
<organism evidence="2 3">
    <name type="scientific">Litorivivens lipolytica</name>
    <dbReference type="NCBI Taxonomy" id="1524264"/>
    <lineage>
        <taxon>Bacteria</taxon>
        <taxon>Pseudomonadati</taxon>
        <taxon>Pseudomonadota</taxon>
        <taxon>Gammaproteobacteria</taxon>
        <taxon>Litorivivens</taxon>
    </lineage>
</organism>
<keyword evidence="2" id="KW-0413">Isomerase</keyword>
<dbReference type="InterPro" id="IPR032710">
    <property type="entry name" value="NTF2-like_dom_sf"/>
</dbReference>
<keyword evidence="3" id="KW-1185">Reference proteome</keyword>
<dbReference type="EMBL" id="JACHWY010000001">
    <property type="protein sequence ID" value="MBB3046229.1"/>
    <property type="molecule type" value="Genomic_DNA"/>
</dbReference>
<protein>
    <submittedName>
        <fullName evidence="2">Steroid delta-isomerase</fullName>
        <ecNumber evidence="2">5.3.3.1</ecNumber>
    </submittedName>
</protein>